<dbReference type="OMA" id="PQINYPH"/>
<evidence type="ECO:0000313" key="2">
    <source>
        <dbReference type="EMBL" id="KAH7307121.1"/>
    </source>
</evidence>
<evidence type="ECO:0000313" key="3">
    <source>
        <dbReference type="Proteomes" id="UP000825935"/>
    </source>
</evidence>
<comment type="caution">
    <text evidence="2">The sequence shown here is derived from an EMBL/GenBank/DDBJ whole genome shotgun (WGS) entry which is preliminary data.</text>
</comment>
<dbReference type="InterPro" id="IPR023213">
    <property type="entry name" value="CAT-like_dom_sf"/>
</dbReference>
<comment type="similarity">
    <text evidence="1">Belongs to the plant acyltransferase family.</text>
</comment>
<name>A0A8T2S7F2_CERRI</name>
<gene>
    <name evidence="2" type="ORF">KP509_22G046700</name>
</gene>
<reference evidence="2" key="1">
    <citation type="submission" date="2021-08" db="EMBL/GenBank/DDBJ databases">
        <title>WGS assembly of Ceratopteris richardii.</title>
        <authorList>
            <person name="Marchant D.B."/>
            <person name="Chen G."/>
            <person name="Jenkins J."/>
            <person name="Shu S."/>
            <person name="Leebens-Mack J."/>
            <person name="Grimwood J."/>
            <person name="Schmutz J."/>
            <person name="Soltis P."/>
            <person name="Soltis D."/>
            <person name="Chen Z.-H."/>
        </authorList>
    </citation>
    <scope>NUCLEOTIDE SEQUENCE</scope>
    <source>
        <strain evidence="2">Whitten #5841</strain>
        <tissue evidence="2">Leaf</tissue>
    </source>
</reference>
<dbReference type="PANTHER" id="PTHR31642:SF189">
    <property type="entry name" value="ACYLTRANSFERASE GLAUCE"/>
    <property type="match status" value="1"/>
</dbReference>
<sequence length="481" mass="53947">MGETNDKAFPSDIEVSIDKIETVYPSELTPSDTLELSNIDLTVLFPVETVYFYPAKAPGDHHTSEIAKNMKSALGKLLVYYYPYAGRFRFNKEKQRMEINCNGEGILFVEARSALAMSELGEIGFVNPTFRSLVMNPLQMQSPPIITLQVTTFKCGGFVVGMYSSHAAFDGLSSCHFLQNLAAMTRGEEIQVVPVFDRTSLMARDPPRVEYEHPEMMEVPKEGVSVFTKRDDCGMQDFSKISSQHAYRCFPFSSEEVQTIKRKATENGGHPCSTFEAMMAHVWQARVRAMAGVEEEEIENEQVAVCDANENKQTSMVLFAIDVRNRVEPPMAKTFCGNGVLTAYGKAELGEVLRRPLSFCVEKIRDGINRVTSSYVRSAVDWLQVHQGIPCIGLHGSFFLSAWWKLPFHWLDFGSGTPIYAGPIMTGVVDMVLLVSDCANVSATHDQRQDERRRTDGGLNLLLALPPAQMDLFKRHIRRHL</sequence>
<dbReference type="PANTHER" id="PTHR31642">
    <property type="entry name" value="TRICHOTHECENE 3-O-ACETYLTRANSFERASE"/>
    <property type="match status" value="1"/>
</dbReference>
<organism evidence="2 3">
    <name type="scientific">Ceratopteris richardii</name>
    <name type="common">Triangle waterfern</name>
    <dbReference type="NCBI Taxonomy" id="49495"/>
    <lineage>
        <taxon>Eukaryota</taxon>
        <taxon>Viridiplantae</taxon>
        <taxon>Streptophyta</taxon>
        <taxon>Embryophyta</taxon>
        <taxon>Tracheophyta</taxon>
        <taxon>Polypodiopsida</taxon>
        <taxon>Polypodiidae</taxon>
        <taxon>Polypodiales</taxon>
        <taxon>Pteridineae</taxon>
        <taxon>Pteridaceae</taxon>
        <taxon>Parkerioideae</taxon>
        <taxon>Ceratopteris</taxon>
    </lineage>
</organism>
<dbReference type="OrthoDB" id="671439at2759"/>
<keyword evidence="3" id="KW-1185">Reference proteome</keyword>
<dbReference type="Pfam" id="PF02458">
    <property type="entry name" value="Transferase"/>
    <property type="match status" value="1"/>
</dbReference>
<dbReference type="AlphaFoldDB" id="A0A8T2S7F2"/>
<proteinExistence type="inferred from homology"/>
<dbReference type="Gene3D" id="3.30.559.10">
    <property type="entry name" value="Chloramphenicol acetyltransferase-like domain"/>
    <property type="match status" value="2"/>
</dbReference>
<protein>
    <submittedName>
        <fullName evidence="2">Uncharacterized protein</fullName>
    </submittedName>
</protein>
<dbReference type="Proteomes" id="UP000825935">
    <property type="component" value="Chromosome 22"/>
</dbReference>
<dbReference type="EMBL" id="CM035427">
    <property type="protein sequence ID" value="KAH7307121.1"/>
    <property type="molecule type" value="Genomic_DNA"/>
</dbReference>
<dbReference type="GO" id="GO:0016747">
    <property type="term" value="F:acyltransferase activity, transferring groups other than amino-acyl groups"/>
    <property type="evidence" value="ECO:0007669"/>
    <property type="project" value="TreeGrafter"/>
</dbReference>
<evidence type="ECO:0000256" key="1">
    <source>
        <dbReference type="ARBA" id="ARBA00009861"/>
    </source>
</evidence>
<dbReference type="InterPro" id="IPR050317">
    <property type="entry name" value="Plant_Fungal_Acyltransferase"/>
</dbReference>
<accession>A0A8T2S7F2</accession>